<dbReference type="InterPro" id="IPR020103">
    <property type="entry name" value="PsdUridine_synth_cat_dom_sf"/>
</dbReference>
<keyword evidence="3 4" id="KW-0413">Isomerase</keyword>
<comment type="catalytic activity">
    <reaction evidence="4 5">
        <text>uridine(38/39/40) in tRNA = pseudouridine(38/39/40) in tRNA</text>
        <dbReference type="Rhea" id="RHEA:22376"/>
        <dbReference type="Rhea" id="RHEA-COMP:10085"/>
        <dbReference type="Rhea" id="RHEA-COMP:10087"/>
        <dbReference type="ChEBI" id="CHEBI:65314"/>
        <dbReference type="ChEBI" id="CHEBI:65315"/>
        <dbReference type="EC" id="5.4.99.12"/>
    </reaction>
</comment>
<dbReference type="HAMAP" id="MF_00171">
    <property type="entry name" value="TruA"/>
    <property type="match status" value="1"/>
</dbReference>
<dbReference type="InterPro" id="IPR020095">
    <property type="entry name" value="PsdUridine_synth_TruA_C"/>
</dbReference>
<reference evidence="8" key="1">
    <citation type="journal article" date="2019" name="Int. J. Syst. Evol. Microbiol.">
        <title>The Global Catalogue of Microorganisms (GCM) 10K type strain sequencing project: providing services to taxonomists for standard genome sequencing and annotation.</title>
        <authorList>
            <consortium name="The Broad Institute Genomics Platform"/>
            <consortium name="The Broad Institute Genome Sequencing Center for Infectious Disease"/>
            <person name="Wu L."/>
            <person name="Ma J."/>
        </authorList>
    </citation>
    <scope>NUCLEOTIDE SEQUENCE [LARGE SCALE GENOMIC DNA]</scope>
    <source>
        <strain evidence="8">JCM 3369</strain>
    </source>
</reference>
<name>A0ABW4JXJ2_9HYPH</name>
<dbReference type="Gene3D" id="3.30.70.660">
    <property type="entry name" value="Pseudouridine synthase I, catalytic domain, C-terminal subdomain"/>
    <property type="match status" value="1"/>
</dbReference>
<dbReference type="PANTHER" id="PTHR11142:SF0">
    <property type="entry name" value="TRNA PSEUDOURIDINE SYNTHASE-LIKE 1"/>
    <property type="match status" value="1"/>
</dbReference>
<dbReference type="Proteomes" id="UP001597327">
    <property type="component" value="Unassembled WGS sequence"/>
</dbReference>
<comment type="subunit">
    <text evidence="4">Homodimer.</text>
</comment>
<dbReference type="InterPro" id="IPR020097">
    <property type="entry name" value="PsdUridine_synth_TruA_a/b_dom"/>
</dbReference>
<dbReference type="InterPro" id="IPR001406">
    <property type="entry name" value="PsdUridine_synth_TruA"/>
</dbReference>
<feature type="binding site" evidence="4">
    <location>
        <position position="111"/>
    </location>
    <ligand>
        <name>substrate</name>
    </ligand>
</feature>
<feature type="domain" description="Pseudouridine synthase I TruA alpha/beta" evidence="6">
    <location>
        <begin position="144"/>
        <end position="245"/>
    </location>
</feature>
<dbReference type="CDD" id="cd02570">
    <property type="entry name" value="PseudoU_synth_EcTruA"/>
    <property type="match status" value="1"/>
</dbReference>
<comment type="similarity">
    <text evidence="1 4 5">Belongs to the tRNA pseudouridine synthase TruA family.</text>
</comment>
<evidence type="ECO:0000256" key="3">
    <source>
        <dbReference type="ARBA" id="ARBA00023235"/>
    </source>
</evidence>
<feature type="active site" description="Nucleophile" evidence="4">
    <location>
        <position position="52"/>
    </location>
</feature>
<dbReference type="PANTHER" id="PTHR11142">
    <property type="entry name" value="PSEUDOURIDYLATE SYNTHASE"/>
    <property type="match status" value="1"/>
</dbReference>
<dbReference type="PIRSF" id="PIRSF001430">
    <property type="entry name" value="tRNA_psdUrid_synth"/>
    <property type="match status" value="1"/>
</dbReference>
<comment type="caution">
    <text evidence="7">The sequence shown here is derived from an EMBL/GenBank/DDBJ whole genome shotgun (WGS) entry which is preliminary data.</text>
</comment>
<evidence type="ECO:0000256" key="5">
    <source>
        <dbReference type="RuleBase" id="RU003792"/>
    </source>
</evidence>
<evidence type="ECO:0000313" key="7">
    <source>
        <dbReference type="EMBL" id="MFD1695466.1"/>
    </source>
</evidence>
<organism evidence="7 8">
    <name type="scientific">Roseibium aestuarii</name>
    <dbReference type="NCBI Taxonomy" id="2600299"/>
    <lineage>
        <taxon>Bacteria</taxon>
        <taxon>Pseudomonadati</taxon>
        <taxon>Pseudomonadota</taxon>
        <taxon>Alphaproteobacteria</taxon>
        <taxon>Hyphomicrobiales</taxon>
        <taxon>Stappiaceae</taxon>
        <taxon>Roseibium</taxon>
    </lineage>
</organism>
<evidence type="ECO:0000313" key="8">
    <source>
        <dbReference type="Proteomes" id="UP001597327"/>
    </source>
</evidence>
<gene>
    <name evidence="4 7" type="primary">truA</name>
    <name evidence="7" type="ORF">ACFSC7_08050</name>
</gene>
<proteinExistence type="inferred from homology"/>
<keyword evidence="8" id="KW-1185">Reference proteome</keyword>
<evidence type="ECO:0000256" key="2">
    <source>
        <dbReference type="ARBA" id="ARBA00022694"/>
    </source>
</evidence>
<keyword evidence="2 4" id="KW-0819">tRNA processing</keyword>
<evidence type="ECO:0000256" key="4">
    <source>
        <dbReference type="HAMAP-Rule" id="MF_00171"/>
    </source>
</evidence>
<dbReference type="NCBIfam" id="TIGR00071">
    <property type="entry name" value="hisT_truA"/>
    <property type="match status" value="1"/>
</dbReference>
<dbReference type="Pfam" id="PF01416">
    <property type="entry name" value="PseudoU_synth_1"/>
    <property type="match status" value="2"/>
</dbReference>
<comment type="caution">
    <text evidence="4">Lacks conserved residue(s) required for the propagation of feature annotation.</text>
</comment>
<dbReference type="Gene3D" id="3.30.70.580">
    <property type="entry name" value="Pseudouridine synthase I, catalytic domain, N-terminal subdomain"/>
    <property type="match status" value="1"/>
</dbReference>
<evidence type="ECO:0000256" key="1">
    <source>
        <dbReference type="ARBA" id="ARBA00009375"/>
    </source>
</evidence>
<feature type="domain" description="Pseudouridine synthase I TruA alpha/beta" evidence="6">
    <location>
        <begin position="8"/>
        <end position="104"/>
    </location>
</feature>
<comment type="function">
    <text evidence="4">Formation of pseudouridine at positions 38, 39 and 40 in the anticodon stem and loop of transfer RNAs.</text>
</comment>
<dbReference type="SUPFAM" id="SSF55120">
    <property type="entry name" value="Pseudouridine synthase"/>
    <property type="match status" value="1"/>
</dbReference>
<accession>A0ABW4JXJ2</accession>
<sequence>MPRYKLTVEYDGRPFCGWQRQANGPSVQAVIERAIRAFSGEEVTIGGAGRTDTGVHATGQVAHADLEKDWPEKTVLGALNFHCQPDPVAILAVEKMHEGFDARFSAIRRAYRYRIHNRLAPLTHQRGLAWHVKPELDAEAMHAAAQEFVGHHDFTTFRHSRCQAKSPEKTLEHFSVRREGEFVIAECSSRSFLHNQVRSMVGTLRLVGEGKWGPGAITDALAARDRRACGPVAPADGLYLTRVDYRPAEMDLEAARIWGDRRKATAGKLAAPAGFDVSDADLDADEDDAD</sequence>
<dbReference type="GO" id="GO:0160147">
    <property type="term" value="F:tRNA pseudouridine(38-40) synthase activity"/>
    <property type="evidence" value="ECO:0007669"/>
    <property type="project" value="UniProtKB-EC"/>
</dbReference>
<dbReference type="EC" id="5.4.99.12" evidence="4"/>
<dbReference type="EMBL" id="JBHUFA010000001">
    <property type="protein sequence ID" value="MFD1695466.1"/>
    <property type="molecule type" value="Genomic_DNA"/>
</dbReference>
<dbReference type="RefSeq" id="WP_149890800.1">
    <property type="nucleotide sequence ID" value="NZ_JBHUFA010000001.1"/>
</dbReference>
<protein>
    <recommendedName>
        <fullName evidence="4">tRNA pseudouridine synthase A</fullName>
        <ecNumber evidence="4">5.4.99.12</ecNumber>
    </recommendedName>
    <alternativeName>
        <fullName evidence="4">tRNA pseudouridine(38-40) synthase</fullName>
    </alternativeName>
    <alternativeName>
        <fullName evidence="4">tRNA pseudouridylate synthase I</fullName>
    </alternativeName>
    <alternativeName>
        <fullName evidence="4">tRNA-uridine isomerase I</fullName>
    </alternativeName>
</protein>
<evidence type="ECO:0000259" key="6">
    <source>
        <dbReference type="Pfam" id="PF01416"/>
    </source>
</evidence>
<dbReference type="InterPro" id="IPR020094">
    <property type="entry name" value="TruA/RsuA/RluB/E/F_N"/>
</dbReference>